<accession>W2T977</accession>
<sequence>MSTMPKTIDVGNVPRKILVEVCEDVSEFLVIMAHTVLYRFGGYSPGEFREYSYGGVVTAKTCLDERVIRYCQRSAHLANQAMQKHNLEKYEVSIEDRTGEALISFRVEFRRTPIFYNRTIKNLAEPELCRLRHNLAETLLQLQSVKISDELQDRLENTPTRLRIRLQLCNKQPKRLFKITAEPILPGILVPWSDPVRNEYNQLIFAAFVPADHPSTSQRPWISHNT</sequence>
<evidence type="ECO:0000313" key="1">
    <source>
        <dbReference type="EMBL" id="ETN77746.1"/>
    </source>
</evidence>
<evidence type="ECO:0008006" key="3">
    <source>
        <dbReference type="Google" id="ProtNLM"/>
    </source>
</evidence>
<dbReference type="CTD" id="25350867"/>
<dbReference type="SUPFAM" id="SSF56019">
    <property type="entry name" value="The spindle assembly checkpoint protein mad2"/>
    <property type="match status" value="1"/>
</dbReference>
<dbReference type="OrthoDB" id="5827425at2759"/>
<dbReference type="AlphaFoldDB" id="W2T977"/>
<reference evidence="2" key="1">
    <citation type="journal article" date="2014" name="Nat. Genet.">
        <title>Genome of the human hookworm Necator americanus.</title>
        <authorList>
            <person name="Tang Y.T."/>
            <person name="Gao X."/>
            <person name="Rosa B.A."/>
            <person name="Abubucker S."/>
            <person name="Hallsworth-Pepin K."/>
            <person name="Martin J."/>
            <person name="Tyagi R."/>
            <person name="Heizer E."/>
            <person name="Zhang X."/>
            <person name="Bhonagiri-Palsikar V."/>
            <person name="Minx P."/>
            <person name="Warren W.C."/>
            <person name="Wang Q."/>
            <person name="Zhan B."/>
            <person name="Hotez P.J."/>
            <person name="Sternberg P.W."/>
            <person name="Dougall A."/>
            <person name="Gaze S.T."/>
            <person name="Mulvenna J."/>
            <person name="Sotillo J."/>
            <person name="Ranganathan S."/>
            <person name="Rabelo E.M."/>
            <person name="Wilson R.K."/>
            <person name="Felgner P.L."/>
            <person name="Bethony J."/>
            <person name="Hawdon J.M."/>
            <person name="Gasser R.B."/>
            <person name="Loukas A."/>
            <person name="Mitreva M."/>
        </authorList>
    </citation>
    <scope>NUCLEOTIDE SEQUENCE [LARGE SCALE GENOMIC DNA]</scope>
</reference>
<dbReference type="Proteomes" id="UP000053676">
    <property type="component" value="Unassembled WGS sequence"/>
</dbReference>
<dbReference type="EMBL" id="KI660154">
    <property type="protein sequence ID" value="ETN77746.1"/>
    <property type="molecule type" value="Genomic_DNA"/>
</dbReference>
<proteinExistence type="predicted"/>
<evidence type="ECO:0000313" key="2">
    <source>
        <dbReference type="Proteomes" id="UP000053676"/>
    </source>
</evidence>
<gene>
    <name evidence="1" type="ORF">NECAME_10838</name>
</gene>
<keyword evidence="2" id="KW-1185">Reference proteome</keyword>
<name>W2T977_NECAM</name>
<dbReference type="KEGG" id="nai:NECAME_10838"/>
<protein>
    <recommendedName>
        <fullName evidence="3">HORMA domain-containing protein</fullName>
    </recommendedName>
</protein>
<dbReference type="GeneID" id="25350867"/>
<dbReference type="Gene3D" id="3.30.900.10">
    <property type="entry name" value="HORMA domain"/>
    <property type="match status" value="1"/>
</dbReference>
<organism evidence="1 2">
    <name type="scientific">Necator americanus</name>
    <name type="common">Human hookworm</name>
    <dbReference type="NCBI Taxonomy" id="51031"/>
    <lineage>
        <taxon>Eukaryota</taxon>
        <taxon>Metazoa</taxon>
        <taxon>Ecdysozoa</taxon>
        <taxon>Nematoda</taxon>
        <taxon>Chromadorea</taxon>
        <taxon>Rhabditida</taxon>
        <taxon>Rhabditina</taxon>
        <taxon>Rhabditomorpha</taxon>
        <taxon>Strongyloidea</taxon>
        <taxon>Ancylostomatidae</taxon>
        <taxon>Bunostominae</taxon>
        <taxon>Necator</taxon>
    </lineage>
</organism>
<dbReference type="InterPro" id="IPR036570">
    <property type="entry name" value="HORMA_dom_sf"/>
</dbReference>